<dbReference type="PIRSF" id="PIRSF000524">
    <property type="entry name" value="SPT"/>
    <property type="match status" value="1"/>
</dbReference>
<dbReference type="PANTHER" id="PTHR21152:SF40">
    <property type="entry name" value="ALANINE--GLYOXYLATE AMINOTRANSFERASE"/>
    <property type="match status" value="1"/>
</dbReference>
<dbReference type="EC" id="2.6.1.44" evidence="4"/>
<evidence type="ECO:0000256" key="2">
    <source>
        <dbReference type="ARBA" id="ARBA00009236"/>
    </source>
</evidence>
<dbReference type="Gene3D" id="3.90.1150.10">
    <property type="entry name" value="Aspartate Aminotransferase, domain 1"/>
    <property type="match status" value="1"/>
</dbReference>
<keyword evidence="9 10" id="KW-0032">Aminotransferase</keyword>
<reference evidence="9 10" key="1">
    <citation type="submission" date="2025-05" db="UniProtKB">
        <authorList>
            <consortium name="RefSeq"/>
        </authorList>
    </citation>
    <scope>IDENTIFICATION</scope>
</reference>
<evidence type="ECO:0000256" key="6">
    <source>
        <dbReference type="RuleBase" id="RU004504"/>
    </source>
</evidence>
<dbReference type="InterPro" id="IPR015424">
    <property type="entry name" value="PyrdxlP-dep_Trfase"/>
</dbReference>
<evidence type="ECO:0000259" key="7">
    <source>
        <dbReference type="Pfam" id="PF00266"/>
    </source>
</evidence>
<dbReference type="Gene3D" id="3.40.640.10">
    <property type="entry name" value="Type I PLP-dependent aspartate aminotransferase-like (Major domain)"/>
    <property type="match status" value="1"/>
</dbReference>
<dbReference type="InterPro" id="IPR024169">
    <property type="entry name" value="SP_NH2Trfase/AEP_transaminase"/>
</dbReference>
<dbReference type="Proteomes" id="UP001652582">
    <property type="component" value="Chromosome 14"/>
</dbReference>
<protein>
    <recommendedName>
        <fullName evidence="4">Alanine--glyoxylate aminotransferase</fullName>
        <ecNumber evidence="4">2.6.1.44</ecNumber>
    </recommendedName>
</protein>
<dbReference type="PROSITE" id="PS00595">
    <property type="entry name" value="AA_TRANSFER_CLASS_5"/>
    <property type="match status" value="1"/>
</dbReference>
<sequence>MLATKILVPAPKIEERKITELLLCGPGPCNIWPSVTEALTKPIVSPICDEYYNAMEDIRLSLNYLFQTKSKLVLAISGSGHSGMETVITNCVAPTETMLIATRGIWDERALNIAQRYNINAIPYRIPLDSTFDFENIETQLKKWRPTALFITHGDSSTGTVQKLEGLGELCHKYGALLIVDTVVSIGGVPFLMDEWGVDAVYASTQKALSGPAGISPVAFSERAQEKINNRKHQPPFYFDVKLLAQQWNCYGNTRAYHHTLSAPMIWALRQCLKEINKRTLPVFWKTHHDVTKHFHKRLQQYGFKFLVPKVEDRLATVTTVVLPRGYDYTTFVRHMRENYNILIFGGLGPTAGKALRIGIMGVNATIEVADAVAEAMAGTLKALTKSSL</sequence>
<comment type="catalytic activity">
    <reaction evidence="4">
        <text>glyoxylate + L-alanine = glycine + pyruvate</text>
        <dbReference type="Rhea" id="RHEA:24248"/>
        <dbReference type="ChEBI" id="CHEBI:15361"/>
        <dbReference type="ChEBI" id="CHEBI:36655"/>
        <dbReference type="ChEBI" id="CHEBI:57305"/>
        <dbReference type="ChEBI" id="CHEBI:57972"/>
        <dbReference type="EC" id="2.6.1.44"/>
    </reaction>
</comment>
<evidence type="ECO:0000313" key="9">
    <source>
        <dbReference type="RefSeq" id="XP_052741356.1"/>
    </source>
</evidence>
<evidence type="ECO:0000256" key="1">
    <source>
        <dbReference type="ARBA" id="ARBA00001933"/>
    </source>
</evidence>
<evidence type="ECO:0000256" key="5">
    <source>
        <dbReference type="RuleBase" id="RU004075"/>
    </source>
</evidence>
<gene>
    <name evidence="9 10" type="primary">LOC112056693</name>
</gene>
<proteinExistence type="inferred from homology"/>
<dbReference type="Pfam" id="PF00266">
    <property type="entry name" value="Aminotran_5"/>
    <property type="match status" value="1"/>
</dbReference>
<dbReference type="InterPro" id="IPR020578">
    <property type="entry name" value="Aminotrans_V_PyrdxlP_BS"/>
</dbReference>
<comment type="cofactor">
    <cofactor evidence="1 4 6">
        <name>pyridoxal 5'-phosphate</name>
        <dbReference type="ChEBI" id="CHEBI:597326"/>
    </cofactor>
</comment>
<dbReference type="SUPFAM" id="SSF53383">
    <property type="entry name" value="PLP-dependent transferases"/>
    <property type="match status" value="1"/>
</dbReference>
<organism evidence="8 9">
    <name type="scientific">Bicyclus anynana</name>
    <name type="common">Squinting bush brown butterfly</name>
    <dbReference type="NCBI Taxonomy" id="110368"/>
    <lineage>
        <taxon>Eukaryota</taxon>
        <taxon>Metazoa</taxon>
        <taxon>Ecdysozoa</taxon>
        <taxon>Arthropoda</taxon>
        <taxon>Hexapoda</taxon>
        <taxon>Insecta</taxon>
        <taxon>Pterygota</taxon>
        <taxon>Neoptera</taxon>
        <taxon>Endopterygota</taxon>
        <taxon>Lepidoptera</taxon>
        <taxon>Glossata</taxon>
        <taxon>Ditrysia</taxon>
        <taxon>Papilionoidea</taxon>
        <taxon>Nymphalidae</taxon>
        <taxon>Satyrinae</taxon>
        <taxon>Satyrini</taxon>
        <taxon>Mycalesina</taxon>
        <taxon>Bicyclus</taxon>
    </lineage>
</organism>
<dbReference type="GO" id="GO:0008483">
    <property type="term" value="F:transaminase activity"/>
    <property type="evidence" value="ECO:0007669"/>
    <property type="project" value="UniProtKB-KW"/>
</dbReference>
<dbReference type="RefSeq" id="XP_052741357.1">
    <property type="nucleotide sequence ID" value="XM_052885397.1"/>
</dbReference>
<dbReference type="InterPro" id="IPR015422">
    <property type="entry name" value="PyrdxlP-dep_Trfase_small"/>
</dbReference>
<keyword evidence="8" id="KW-1185">Reference proteome</keyword>
<dbReference type="RefSeq" id="XP_052741356.1">
    <property type="nucleotide sequence ID" value="XM_052885396.1"/>
</dbReference>
<keyword evidence="9 10" id="KW-0808">Transferase</keyword>
<evidence type="ECO:0000313" key="8">
    <source>
        <dbReference type="Proteomes" id="UP001652582"/>
    </source>
</evidence>
<evidence type="ECO:0000313" key="10">
    <source>
        <dbReference type="RefSeq" id="XP_052741357.1"/>
    </source>
</evidence>
<accession>A0ABM3LQM2</accession>
<keyword evidence="3 4" id="KW-0663">Pyridoxal phosphate</keyword>
<evidence type="ECO:0000256" key="3">
    <source>
        <dbReference type="ARBA" id="ARBA00022898"/>
    </source>
</evidence>
<feature type="domain" description="Aminotransferase class V" evidence="7">
    <location>
        <begin position="50"/>
        <end position="347"/>
    </location>
</feature>
<dbReference type="InterPro" id="IPR000192">
    <property type="entry name" value="Aminotrans_V_dom"/>
</dbReference>
<dbReference type="PANTHER" id="PTHR21152">
    <property type="entry name" value="AMINOTRANSFERASE CLASS V"/>
    <property type="match status" value="1"/>
</dbReference>
<dbReference type="InterPro" id="IPR015421">
    <property type="entry name" value="PyrdxlP-dep_Trfase_major"/>
</dbReference>
<comment type="similarity">
    <text evidence="2 4 5">Belongs to the class-V pyridoxal-phosphate-dependent aminotransferase family.</text>
</comment>
<name>A0ABM3LQM2_BICAN</name>
<evidence type="ECO:0000256" key="4">
    <source>
        <dbReference type="PIRNR" id="PIRNR000524"/>
    </source>
</evidence>
<dbReference type="GeneID" id="112056693"/>